<evidence type="ECO:0000313" key="3">
    <source>
        <dbReference type="Proteomes" id="UP000598996"/>
    </source>
</evidence>
<keyword evidence="3" id="KW-1185">Reference proteome</keyword>
<dbReference type="EMBL" id="JAENHO010000005">
    <property type="protein sequence ID" value="MBL7256274.1"/>
    <property type="molecule type" value="Genomic_DNA"/>
</dbReference>
<organism evidence="2 3">
    <name type="scientific">Paractinoplanes lichenicola</name>
    <dbReference type="NCBI Taxonomy" id="2802976"/>
    <lineage>
        <taxon>Bacteria</taxon>
        <taxon>Bacillati</taxon>
        <taxon>Actinomycetota</taxon>
        <taxon>Actinomycetes</taxon>
        <taxon>Micromonosporales</taxon>
        <taxon>Micromonosporaceae</taxon>
        <taxon>Paractinoplanes</taxon>
    </lineage>
</organism>
<reference evidence="2 3" key="1">
    <citation type="submission" date="2021-01" db="EMBL/GenBank/DDBJ databases">
        <title>Actinoplanes sp. nov. LDG1-01 isolated from lichen.</title>
        <authorList>
            <person name="Saeng-In P."/>
            <person name="Phongsopitanun W."/>
            <person name="Kanchanasin P."/>
            <person name="Yuki M."/>
            <person name="Kudo T."/>
            <person name="Ohkuma M."/>
            <person name="Tanasupawat S."/>
        </authorList>
    </citation>
    <scope>NUCLEOTIDE SEQUENCE [LARGE SCALE GENOMIC DNA]</scope>
    <source>
        <strain evidence="2 3">LDG1-01</strain>
    </source>
</reference>
<dbReference type="Gene3D" id="1.10.10.10">
    <property type="entry name" value="Winged helix-like DNA-binding domain superfamily/Winged helix DNA-binding domain"/>
    <property type="match status" value="1"/>
</dbReference>
<dbReference type="InterPro" id="IPR005149">
    <property type="entry name" value="Tscrpt_reg_PadR_N"/>
</dbReference>
<dbReference type="SUPFAM" id="SSF46785">
    <property type="entry name" value="Winged helix' DNA-binding domain"/>
    <property type="match status" value="1"/>
</dbReference>
<feature type="domain" description="Transcription regulator PadR N-terminal" evidence="1">
    <location>
        <begin position="51"/>
        <end position="125"/>
    </location>
</feature>
<evidence type="ECO:0000313" key="2">
    <source>
        <dbReference type="EMBL" id="MBL7256274.1"/>
    </source>
</evidence>
<proteinExistence type="predicted"/>
<dbReference type="InterPro" id="IPR036388">
    <property type="entry name" value="WH-like_DNA-bd_sf"/>
</dbReference>
<comment type="caution">
    <text evidence="2">The sequence shown here is derived from an EMBL/GenBank/DDBJ whole genome shotgun (WGS) entry which is preliminary data.</text>
</comment>
<gene>
    <name evidence="2" type="ORF">JKJ07_18420</name>
</gene>
<name>A0ABS1VQ54_9ACTN</name>
<dbReference type="PANTHER" id="PTHR33169">
    <property type="entry name" value="PADR-FAMILY TRANSCRIPTIONAL REGULATOR"/>
    <property type="match status" value="1"/>
</dbReference>
<dbReference type="Proteomes" id="UP000598996">
    <property type="component" value="Unassembled WGS sequence"/>
</dbReference>
<evidence type="ECO:0000259" key="1">
    <source>
        <dbReference type="Pfam" id="PF03551"/>
    </source>
</evidence>
<dbReference type="PANTHER" id="PTHR33169:SF14">
    <property type="entry name" value="TRANSCRIPTIONAL REGULATOR RV3488"/>
    <property type="match status" value="1"/>
</dbReference>
<sequence length="228" mass="25435">MSPAVSPWWAGVRDGRLWRSSTTLLAGVYSYANKGLVVKKRRVGNLLALGVLSVLAYQPMHPYEMAGTLRGWGKDRDLGIKWGSLYTVVRNLARHQLIAEVETVREGARPERTVYRLTDEGRAELLDWTRELLTDGEPFRAGLSLLSVVPPGDAVVLLQQHVDALAARIGELRDQLERETVPRLFLVELEYDIAMATAEAAWTGALRDEIASGAFPGLEVWKSHHEPR</sequence>
<protein>
    <submittedName>
        <fullName evidence="2">PadR family transcriptional regulator</fullName>
    </submittedName>
</protein>
<dbReference type="InterPro" id="IPR036390">
    <property type="entry name" value="WH_DNA-bd_sf"/>
</dbReference>
<dbReference type="Pfam" id="PF03551">
    <property type="entry name" value="PadR"/>
    <property type="match status" value="1"/>
</dbReference>
<accession>A0ABS1VQ54</accession>
<dbReference type="InterPro" id="IPR052509">
    <property type="entry name" value="Metal_resp_DNA-bind_regulator"/>
</dbReference>